<gene>
    <name evidence="3" type="ORF">G3446_26125</name>
</gene>
<dbReference type="Pfam" id="PF02796">
    <property type="entry name" value="HTH_7"/>
    <property type="match status" value="1"/>
</dbReference>
<protein>
    <submittedName>
        <fullName evidence="3">Recombinase family protein</fullName>
    </submittedName>
</protein>
<dbReference type="GO" id="GO:0003677">
    <property type="term" value="F:DNA binding"/>
    <property type="evidence" value="ECO:0007669"/>
    <property type="project" value="InterPro"/>
</dbReference>
<sequence length="187" mass="21065">MSKAIGYRRVSTTDQNTTRQLEGVTLDKAFEDKLSGAKTDNRPQLQACLEYLRDGDTLHVHSIDRLARNLLELQKLVEDLTERGVSVRFHKEGLTFTGASDPMQMLMFQMMGAFAQFERSLIRERQREGIQAAKAKGKHLGRKPILTPEQVKEARQRREAGESAAALAKDYGVSRATMYQHLAGTTE</sequence>
<dbReference type="EMBL" id="JAAIJQ010000192">
    <property type="protein sequence ID" value="NEV65264.1"/>
    <property type="molecule type" value="Genomic_DNA"/>
</dbReference>
<dbReference type="PANTHER" id="PTHR30461">
    <property type="entry name" value="DNA-INVERTASE FROM LAMBDOID PROPHAGE"/>
    <property type="match status" value="1"/>
</dbReference>
<comment type="similarity">
    <text evidence="1">Belongs to the site-specific recombinase resolvase family.</text>
</comment>
<dbReference type="CDD" id="cd00569">
    <property type="entry name" value="HTH_Hin_like"/>
    <property type="match status" value="1"/>
</dbReference>
<dbReference type="PANTHER" id="PTHR30461:SF26">
    <property type="entry name" value="RESOLVASE HOMOLOG YNEB"/>
    <property type="match status" value="1"/>
</dbReference>
<comment type="caution">
    <text evidence="3">The sequence shown here is derived from an EMBL/GenBank/DDBJ whole genome shotgun (WGS) entry which is preliminary data.</text>
</comment>
<dbReference type="PROSITE" id="PS51736">
    <property type="entry name" value="RECOMBINASES_3"/>
    <property type="match status" value="1"/>
</dbReference>
<keyword evidence="4" id="KW-1185">Reference proteome</keyword>
<dbReference type="InterPro" id="IPR050639">
    <property type="entry name" value="SSR_resolvase"/>
</dbReference>
<dbReference type="Pfam" id="PF00239">
    <property type="entry name" value="Resolvase"/>
    <property type="match status" value="1"/>
</dbReference>
<dbReference type="InterPro" id="IPR009057">
    <property type="entry name" value="Homeodomain-like_sf"/>
</dbReference>
<organism evidence="3 4">
    <name type="scientific">Thiorhodococcus minor</name>
    <dbReference type="NCBI Taxonomy" id="57489"/>
    <lineage>
        <taxon>Bacteria</taxon>
        <taxon>Pseudomonadati</taxon>
        <taxon>Pseudomonadota</taxon>
        <taxon>Gammaproteobacteria</taxon>
        <taxon>Chromatiales</taxon>
        <taxon>Chromatiaceae</taxon>
        <taxon>Thiorhodococcus</taxon>
    </lineage>
</organism>
<evidence type="ECO:0000256" key="1">
    <source>
        <dbReference type="ARBA" id="ARBA00009913"/>
    </source>
</evidence>
<evidence type="ECO:0000313" key="3">
    <source>
        <dbReference type="EMBL" id="NEV65264.1"/>
    </source>
</evidence>
<dbReference type="Proteomes" id="UP000483379">
    <property type="component" value="Unassembled WGS sequence"/>
</dbReference>
<dbReference type="AlphaFoldDB" id="A0A6M0K7H9"/>
<dbReference type="InterPro" id="IPR006120">
    <property type="entry name" value="Resolvase_HTH_dom"/>
</dbReference>
<dbReference type="InterPro" id="IPR006119">
    <property type="entry name" value="Resolv_N"/>
</dbReference>
<dbReference type="RefSeq" id="WP_164456587.1">
    <property type="nucleotide sequence ID" value="NZ_JAAIJQ010000192.1"/>
</dbReference>
<dbReference type="Gene3D" id="3.40.50.1390">
    <property type="entry name" value="Resolvase, N-terminal catalytic domain"/>
    <property type="match status" value="1"/>
</dbReference>
<feature type="domain" description="Resolvase/invertase-type recombinase catalytic" evidence="2">
    <location>
        <begin position="3"/>
        <end position="137"/>
    </location>
</feature>
<reference evidence="3 4" key="1">
    <citation type="submission" date="2020-02" db="EMBL/GenBank/DDBJ databases">
        <title>Genome sequences of Thiorhodococcus mannitoliphagus and Thiorhodococcus minor, purple sulfur photosynthetic bacteria in the gammaproteobacterial family, Chromatiaceae.</title>
        <authorList>
            <person name="Aviles F.A."/>
            <person name="Meyer T.E."/>
            <person name="Kyndt J.A."/>
        </authorList>
    </citation>
    <scope>NUCLEOTIDE SEQUENCE [LARGE SCALE GENOMIC DNA]</scope>
    <source>
        <strain evidence="3 4">DSM 11518</strain>
    </source>
</reference>
<evidence type="ECO:0000313" key="4">
    <source>
        <dbReference type="Proteomes" id="UP000483379"/>
    </source>
</evidence>
<dbReference type="InterPro" id="IPR036162">
    <property type="entry name" value="Resolvase-like_N_sf"/>
</dbReference>
<dbReference type="SMART" id="SM00857">
    <property type="entry name" value="Resolvase"/>
    <property type="match status" value="1"/>
</dbReference>
<dbReference type="Gene3D" id="1.10.10.60">
    <property type="entry name" value="Homeodomain-like"/>
    <property type="match status" value="1"/>
</dbReference>
<proteinExistence type="inferred from homology"/>
<name>A0A6M0K7H9_9GAMM</name>
<accession>A0A6M0K7H9</accession>
<dbReference type="SUPFAM" id="SSF46689">
    <property type="entry name" value="Homeodomain-like"/>
    <property type="match status" value="1"/>
</dbReference>
<evidence type="ECO:0000259" key="2">
    <source>
        <dbReference type="PROSITE" id="PS51736"/>
    </source>
</evidence>
<dbReference type="GO" id="GO:0000150">
    <property type="term" value="F:DNA strand exchange activity"/>
    <property type="evidence" value="ECO:0007669"/>
    <property type="project" value="InterPro"/>
</dbReference>
<dbReference type="CDD" id="cd03768">
    <property type="entry name" value="SR_ResInv"/>
    <property type="match status" value="1"/>
</dbReference>
<dbReference type="SUPFAM" id="SSF53041">
    <property type="entry name" value="Resolvase-like"/>
    <property type="match status" value="1"/>
</dbReference>